<dbReference type="GO" id="GO:0030660">
    <property type="term" value="C:Golgi-associated vesicle membrane"/>
    <property type="evidence" value="ECO:0007669"/>
    <property type="project" value="TreeGrafter"/>
</dbReference>
<feature type="transmembrane region" description="Helical" evidence="7">
    <location>
        <begin position="40"/>
        <end position="58"/>
    </location>
</feature>
<keyword evidence="5 7" id="KW-1133">Transmembrane helix</keyword>
<keyword evidence="9" id="KW-1185">Reference proteome</keyword>
<evidence type="ECO:0000256" key="1">
    <source>
        <dbReference type="ARBA" id="ARBA00004127"/>
    </source>
</evidence>
<sequence length="333" mass="37262">MLIQLRQIVYLSLFTFGMGSFVSIQQCMPNIMKRLGLGRGHLWHHSTIAGLLTLSWLWYRNSSYSWIFQDILGGFTITLMLKVLKAPSMSSPTLLLLTAFVYDVFFVFVTPYLTKSGESIMEAAATGAAMTVKETLPMLFRIPSFSPSGGEAMLGFGDVVLPGIFVTFLKESDARLEEDHSLIRLGSSTMSVRLEATLPSSCSSLRTECSSSSSCCRKEGWWRGRRWSYHLTAILGYAVGLETTFVAMMWSNKGQPALLYLVPCTVLPVLVLASRRHELSLLWNGWGDLEKENNPFLDAGVEKKEDEQNVQMYEKQTDPTHVTKLTSPLEISI</sequence>
<feature type="transmembrane region" description="Helical" evidence="7">
    <location>
        <begin position="93"/>
        <end position="113"/>
    </location>
</feature>
<dbReference type="EMBL" id="MCFF01000021">
    <property type="protein sequence ID" value="ORZ14361.1"/>
    <property type="molecule type" value="Genomic_DNA"/>
</dbReference>
<dbReference type="PANTHER" id="PTHR12174:SF103">
    <property type="entry name" value="INTRAMEMBRANE PROTEASE (IMPAS) FAMILY"/>
    <property type="match status" value="1"/>
</dbReference>
<evidence type="ECO:0000256" key="5">
    <source>
        <dbReference type="ARBA" id="ARBA00022989"/>
    </source>
</evidence>
<comment type="caution">
    <text evidence="8">The sequence shown here is derived from an EMBL/GenBank/DDBJ whole genome shotgun (WGS) entry which is preliminary data.</text>
</comment>
<dbReference type="GO" id="GO:0098553">
    <property type="term" value="C:lumenal side of endoplasmic reticulum membrane"/>
    <property type="evidence" value="ECO:0007669"/>
    <property type="project" value="TreeGrafter"/>
</dbReference>
<comment type="similarity">
    <text evidence="2">Belongs to the peptidase A22B family.</text>
</comment>
<evidence type="ECO:0000313" key="8">
    <source>
        <dbReference type="EMBL" id="ORZ14361.1"/>
    </source>
</evidence>
<keyword evidence="3 7" id="KW-0812">Transmembrane</keyword>
<name>A0A1Y2GL72_9FUNG</name>
<evidence type="ECO:0000256" key="3">
    <source>
        <dbReference type="ARBA" id="ARBA00022692"/>
    </source>
</evidence>
<gene>
    <name evidence="8" type="ORF">BCR41DRAFT_85641</name>
</gene>
<dbReference type="PANTHER" id="PTHR12174">
    <property type="entry name" value="SIGNAL PEPTIDE PEPTIDASE"/>
    <property type="match status" value="1"/>
</dbReference>
<evidence type="ECO:0000256" key="6">
    <source>
        <dbReference type="ARBA" id="ARBA00023136"/>
    </source>
</evidence>
<dbReference type="GO" id="GO:0033619">
    <property type="term" value="P:membrane protein proteolysis"/>
    <property type="evidence" value="ECO:0007669"/>
    <property type="project" value="TreeGrafter"/>
</dbReference>
<proteinExistence type="inferred from homology"/>
<feature type="transmembrane region" description="Helical" evidence="7">
    <location>
        <begin position="227"/>
        <end position="251"/>
    </location>
</feature>
<feature type="transmembrane region" description="Helical" evidence="7">
    <location>
        <begin position="257"/>
        <end position="274"/>
    </location>
</feature>
<accession>A0A1Y2GL72</accession>
<feature type="transmembrane region" description="Helical" evidence="7">
    <location>
        <begin position="64"/>
        <end position="81"/>
    </location>
</feature>
<dbReference type="AlphaFoldDB" id="A0A1Y2GL72"/>
<dbReference type="OrthoDB" id="29661at2759"/>
<protein>
    <submittedName>
        <fullName evidence="8">Signal peptide peptidase-domain-containing protein</fullName>
    </submittedName>
</protein>
<dbReference type="SMART" id="SM00730">
    <property type="entry name" value="PSN"/>
    <property type="match status" value="1"/>
</dbReference>
<dbReference type="Pfam" id="PF04258">
    <property type="entry name" value="Peptidase_A22B"/>
    <property type="match status" value="1"/>
</dbReference>
<organism evidence="8 9">
    <name type="scientific">Lobosporangium transversale</name>
    <dbReference type="NCBI Taxonomy" id="64571"/>
    <lineage>
        <taxon>Eukaryota</taxon>
        <taxon>Fungi</taxon>
        <taxon>Fungi incertae sedis</taxon>
        <taxon>Mucoromycota</taxon>
        <taxon>Mortierellomycotina</taxon>
        <taxon>Mortierellomycetes</taxon>
        <taxon>Mortierellales</taxon>
        <taxon>Mortierellaceae</taxon>
        <taxon>Lobosporangium</taxon>
    </lineage>
</organism>
<feature type="transmembrane region" description="Helical" evidence="7">
    <location>
        <begin position="6"/>
        <end position="28"/>
    </location>
</feature>
<dbReference type="RefSeq" id="XP_021880839.1">
    <property type="nucleotide sequence ID" value="XM_022031046.1"/>
</dbReference>
<dbReference type="Proteomes" id="UP000193648">
    <property type="component" value="Unassembled WGS sequence"/>
</dbReference>
<keyword evidence="6 7" id="KW-0472">Membrane</keyword>
<dbReference type="GO" id="GO:0042500">
    <property type="term" value="F:aspartic endopeptidase activity, intramembrane cleaving"/>
    <property type="evidence" value="ECO:0007669"/>
    <property type="project" value="InterPro"/>
</dbReference>
<evidence type="ECO:0000256" key="7">
    <source>
        <dbReference type="SAM" id="Phobius"/>
    </source>
</evidence>
<reference evidence="8 9" key="1">
    <citation type="submission" date="2016-07" db="EMBL/GenBank/DDBJ databases">
        <title>Pervasive Adenine N6-methylation of Active Genes in Fungi.</title>
        <authorList>
            <consortium name="DOE Joint Genome Institute"/>
            <person name="Mondo S.J."/>
            <person name="Dannebaum R.O."/>
            <person name="Kuo R.C."/>
            <person name="Labutti K."/>
            <person name="Haridas S."/>
            <person name="Kuo A."/>
            <person name="Salamov A."/>
            <person name="Ahrendt S.R."/>
            <person name="Lipzen A."/>
            <person name="Sullivan W."/>
            <person name="Andreopoulos W.B."/>
            <person name="Clum A."/>
            <person name="Lindquist E."/>
            <person name="Daum C."/>
            <person name="Ramamoorthy G.K."/>
            <person name="Gryganskyi A."/>
            <person name="Culley D."/>
            <person name="Magnuson J.K."/>
            <person name="James T.Y."/>
            <person name="O'Malley M.A."/>
            <person name="Stajich J.E."/>
            <person name="Spatafora J.W."/>
            <person name="Visel A."/>
            <person name="Grigoriev I.V."/>
        </authorList>
    </citation>
    <scope>NUCLEOTIDE SEQUENCE [LARGE SCALE GENOMIC DNA]</scope>
    <source>
        <strain evidence="8 9">NRRL 3116</strain>
    </source>
</reference>
<dbReference type="InParanoid" id="A0A1Y2GL72"/>
<dbReference type="InterPro" id="IPR006639">
    <property type="entry name" value="Preselin/SPP"/>
</dbReference>
<comment type="subcellular location">
    <subcellularLocation>
        <location evidence="1">Endomembrane system</location>
        <topology evidence="1">Multi-pass membrane protein</topology>
    </subcellularLocation>
</comment>
<evidence type="ECO:0000313" key="9">
    <source>
        <dbReference type="Proteomes" id="UP000193648"/>
    </source>
</evidence>
<evidence type="ECO:0000256" key="4">
    <source>
        <dbReference type="ARBA" id="ARBA00022801"/>
    </source>
</evidence>
<dbReference type="GO" id="GO:0098554">
    <property type="term" value="C:cytoplasmic side of endoplasmic reticulum membrane"/>
    <property type="evidence" value="ECO:0007669"/>
    <property type="project" value="TreeGrafter"/>
</dbReference>
<keyword evidence="4" id="KW-0378">Hydrolase</keyword>
<dbReference type="GeneID" id="33572887"/>
<evidence type="ECO:0000256" key="2">
    <source>
        <dbReference type="ARBA" id="ARBA00006859"/>
    </source>
</evidence>
<dbReference type="InterPro" id="IPR007369">
    <property type="entry name" value="Peptidase_A22B_SPP"/>
</dbReference>